<dbReference type="PANTHER" id="PTHR47506">
    <property type="entry name" value="TRANSCRIPTIONAL REGULATORY PROTEIN"/>
    <property type="match status" value="1"/>
</dbReference>
<dbReference type="InterPro" id="IPR036271">
    <property type="entry name" value="Tet_transcr_reg_TetR-rel_C_sf"/>
</dbReference>
<reference evidence="6 7" key="1">
    <citation type="submission" date="2018-05" db="EMBL/GenBank/DDBJ databases">
        <title>Genomic Encyclopedia of Type Strains, Phase IV (KMG-IV): sequencing the most valuable type-strain genomes for metagenomic binning, comparative biology and taxonomic classification.</title>
        <authorList>
            <person name="Goeker M."/>
        </authorList>
    </citation>
    <scope>NUCLEOTIDE SEQUENCE [LARGE SCALE GENOMIC DNA]</scope>
    <source>
        <strain evidence="6 7">DSM 23606</strain>
    </source>
</reference>
<sequence>MNSRRSVTRESLLRLGVELLTEQTYSSTGLDALLRRAGVPKGSFYHHFASKADYTHAVIDAYGAYFAKKLERTLQAPGCTPLAGLAAFIDSAIAGMARYACRRGCLAGNLGQELAAQDEHFRQQLDALLSDWQRRVANCLRAAIAAGELPADCDAEAAAALFWIAWEGAILRAKLAGSTAPLQLLRTQFFCRVLGVAEPPFTE</sequence>
<evidence type="ECO:0000259" key="5">
    <source>
        <dbReference type="PROSITE" id="PS50977"/>
    </source>
</evidence>
<name>A0A317MT93_9GAMM</name>
<dbReference type="PANTHER" id="PTHR47506:SF6">
    <property type="entry name" value="HTH-TYPE TRANSCRIPTIONAL REPRESSOR NEMR"/>
    <property type="match status" value="1"/>
</dbReference>
<evidence type="ECO:0000313" key="7">
    <source>
        <dbReference type="Proteomes" id="UP000246569"/>
    </source>
</evidence>
<dbReference type="Pfam" id="PF16925">
    <property type="entry name" value="TetR_C_13"/>
    <property type="match status" value="1"/>
</dbReference>
<dbReference type="Gene3D" id="1.10.357.10">
    <property type="entry name" value="Tetracycline Repressor, domain 2"/>
    <property type="match status" value="1"/>
</dbReference>
<keyword evidence="7" id="KW-1185">Reference proteome</keyword>
<gene>
    <name evidence="6" type="ORF">C7443_107118</name>
</gene>
<evidence type="ECO:0000256" key="1">
    <source>
        <dbReference type="ARBA" id="ARBA00023015"/>
    </source>
</evidence>
<dbReference type="SUPFAM" id="SSF48498">
    <property type="entry name" value="Tetracyclin repressor-like, C-terminal domain"/>
    <property type="match status" value="1"/>
</dbReference>
<dbReference type="SUPFAM" id="SSF46689">
    <property type="entry name" value="Homeodomain-like"/>
    <property type="match status" value="1"/>
</dbReference>
<protein>
    <submittedName>
        <fullName evidence="6">TetR family transcriptional regulator</fullName>
    </submittedName>
</protein>
<feature type="DNA-binding region" description="H-T-H motif" evidence="4">
    <location>
        <begin position="29"/>
        <end position="48"/>
    </location>
</feature>
<comment type="caution">
    <text evidence="6">The sequence shown here is derived from an EMBL/GenBank/DDBJ whole genome shotgun (WGS) entry which is preliminary data.</text>
</comment>
<keyword evidence="2 4" id="KW-0238">DNA-binding</keyword>
<dbReference type="PRINTS" id="PR00455">
    <property type="entry name" value="HTHTETR"/>
</dbReference>
<dbReference type="AlphaFoldDB" id="A0A317MT93"/>
<keyword evidence="1" id="KW-0805">Transcription regulation</keyword>
<dbReference type="InterPro" id="IPR009057">
    <property type="entry name" value="Homeodomain-like_sf"/>
</dbReference>
<dbReference type="OrthoDB" id="4541465at2"/>
<dbReference type="InterPro" id="IPR001647">
    <property type="entry name" value="HTH_TetR"/>
</dbReference>
<evidence type="ECO:0000256" key="3">
    <source>
        <dbReference type="ARBA" id="ARBA00023163"/>
    </source>
</evidence>
<evidence type="ECO:0000256" key="4">
    <source>
        <dbReference type="PROSITE-ProRule" id="PRU00335"/>
    </source>
</evidence>
<dbReference type="PROSITE" id="PS50977">
    <property type="entry name" value="HTH_TETR_2"/>
    <property type="match status" value="1"/>
</dbReference>
<accession>A0A317MT93</accession>
<dbReference type="GO" id="GO:0003677">
    <property type="term" value="F:DNA binding"/>
    <property type="evidence" value="ECO:0007669"/>
    <property type="project" value="UniProtKB-UniRule"/>
</dbReference>
<evidence type="ECO:0000256" key="2">
    <source>
        <dbReference type="ARBA" id="ARBA00023125"/>
    </source>
</evidence>
<organism evidence="6 7">
    <name type="scientific">Plasticicumulans acidivorans</name>
    <dbReference type="NCBI Taxonomy" id="886464"/>
    <lineage>
        <taxon>Bacteria</taxon>
        <taxon>Pseudomonadati</taxon>
        <taxon>Pseudomonadota</taxon>
        <taxon>Gammaproteobacteria</taxon>
        <taxon>Candidatus Competibacteraceae</taxon>
        <taxon>Plasticicumulans</taxon>
    </lineage>
</organism>
<dbReference type="Proteomes" id="UP000246569">
    <property type="component" value="Unassembled WGS sequence"/>
</dbReference>
<dbReference type="InterPro" id="IPR011075">
    <property type="entry name" value="TetR_C"/>
</dbReference>
<feature type="domain" description="HTH tetR-type" evidence="5">
    <location>
        <begin position="6"/>
        <end position="66"/>
    </location>
</feature>
<dbReference type="Pfam" id="PF00440">
    <property type="entry name" value="TetR_N"/>
    <property type="match status" value="1"/>
</dbReference>
<dbReference type="RefSeq" id="WP_110019033.1">
    <property type="nucleotide sequence ID" value="NZ_QGTJ01000007.1"/>
</dbReference>
<keyword evidence="3" id="KW-0804">Transcription</keyword>
<proteinExistence type="predicted"/>
<dbReference type="EMBL" id="QGTJ01000007">
    <property type="protein sequence ID" value="PWV60544.1"/>
    <property type="molecule type" value="Genomic_DNA"/>
</dbReference>
<evidence type="ECO:0000313" key="6">
    <source>
        <dbReference type="EMBL" id="PWV60544.1"/>
    </source>
</evidence>